<dbReference type="RefSeq" id="WP_068750493.1">
    <property type="nucleotide sequence ID" value="NZ_LR214441.1"/>
</dbReference>
<feature type="binding site" evidence="1">
    <location>
        <position position="183"/>
    </location>
    <ligand>
        <name>Zn(2+)</name>
        <dbReference type="ChEBI" id="CHEBI:29105"/>
    </ligand>
</feature>
<dbReference type="InterPro" id="IPR005019">
    <property type="entry name" value="Adenine_glyco"/>
</dbReference>
<dbReference type="SUPFAM" id="SSF48150">
    <property type="entry name" value="DNA-glycosylase"/>
    <property type="match status" value="1"/>
</dbReference>
<name>A0A1C0AQ17_9ACTN</name>
<feature type="binding site" evidence="1">
    <location>
        <position position="179"/>
    </location>
    <ligand>
        <name>Zn(2+)</name>
        <dbReference type="ChEBI" id="CHEBI:29105"/>
    </ligand>
</feature>
<dbReference type="AlphaFoldDB" id="A0A1C0AQ17"/>
<evidence type="ECO:0000313" key="2">
    <source>
        <dbReference type="EMBL" id="OCL36340.1"/>
    </source>
</evidence>
<dbReference type="Gene3D" id="1.10.340.30">
    <property type="entry name" value="Hypothetical protein, domain 2"/>
    <property type="match status" value="1"/>
</dbReference>
<keyword evidence="3" id="KW-1185">Reference proteome</keyword>
<proteinExistence type="predicted"/>
<protein>
    <submittedName>
        <fullName evidence="2">DNA-3-methyladenine glycosylase</fullName>
    </submittedName>
</protein>
<keyword evidence="1" id="KW-0479">Metal-binding</keyword>
<dbReference type="PANTHER" id="PTHR30037:SF4">
    <property type="entry name" value="DNA-3-METHYLADENINE GLYCOSYLASE I"/>
    <property type="match status" value="1"/>
</dbReference>
<keyword evidence="1" id="KW-0862">Zinc</keyword>
<organism evidence="2 3">
    <name type="scientific">Tessaracoccus lapidicaptus</name>
    <dbReference type="NCBI Taxonomy" id="1427523"/>
    <lineage>
        <taxon>Bacteria</taxon>
        <taxon>Bacillati</taxon>
        <taxon>Actinomycetota</taxon>
        <taxon>Actinomycetes</taxon>
        <taxon>Propionibacteriales</taxon>
        <taxon>Propionibacteriaceae</taxon>
        <taxon>Tessaracoccus</taxon>
    </lineage>
</organism>
<dbReference type="EMBL" id="MBQD01000011">
    <property type="protein sequence ID" value="OCL36340.1"/>
    <property type="molecule type" value="Genomic_DNA"/>
</dbReference>
<feature type="binding site" evidence="1">
    <location>
        <position position="19"/>
    </location>
    <ligand>
        <name>Zn(2+)</name>
        <dbReference type="ChEBI" id="CHEBI:29105"/>
    </ligand>
</feature>
<dbReference type="GO" id="GO:0006284">
    <property type="term" value="P:base-excision repair"/>
    <property type="evidence" value="ECO:0007669"/>
    <property type="project" value="InterPro"/>
</dbReference>
<dbReference type="InterPro" id="IPR052891">
    <property type="entry name" value="DNA-3mA_glycosylase"/>
</dbReference>
<reference evidence="3" key="1">
    <citation type="submission" date="2016-07" db="EMBL/GenBank/DDBJ databases">
        <authorList>
            <person name="Florea S."/>
            <person name="Webb J.S."/>
            <person name="Jaromczyk J."/>
            <person name="Schardl C.L."/>
        </authorList>
    </citation>
    <scope>NUCLEOTIDE SEQUENCE [LARGE SCALE GENOMIC DNA]</scope>
    <source>
        <strain evidence="3">IPBSL-7</strain>
    </source>
</reference>
<evidence type="ECO:0000256" key="1">
    <source>
        <dbReference type="PIRSR" id="PIRSR605019-1"/>
    </source>
</evidence>
<dbReference type="Proteomes" id="UP000093501">
    <property type="component" value="Unassembled WGS sequence"/>
</dbReference>
<gene>
    <name evidence="2" type="ORF">BCR15_00215</name>
</gene>
<dbReference type="GO" id="GO:0008725">
    <property type="term" value="F:DNA-3-methyladenine glycosylase activity"/>
    <property type="evidence" value="ECO:0007669"/>
    <property type="project" value="InterPro"/>
</dbReference>
<dbReference type="Pfam" id="PF03352">
    <property type="entry name" value="Adenine_glyco"/>
    <property type="match status" value="1"/>
</dbReference>
<comment type="caution">
    <text evidence="2">The sequence shown here is derived from an EMBL/GenBank/DDBJ whole genome shotgun (WGS) entry which is preliminary data.</text>
</comment>
<sequence>MDDKIRCFGSGDPLYAAYHDEEWGRPVPDTPDERAMYERLVLEGFQAGLSWLTILRKRDAFREAFHGFNPAAVAEFDDEDVERLMSNTGIVRNRAKITAAIGNARALLAMHDEGFRLTDLIQGHAPAPRPRPPLSFADLPAKTDGSMAASAALKQHGFRFVGPTIIYALMEAVGMVDDHIQGCWLAGTTPRT</sequence>
<dbReference type="PANTHER" id="PTHR30037">
    <property type="entry name" value="DNA-3-METHYLADENINE GLYCOSYLASE 1"/>
    <property type="match status" value="1"/>
</dbReference>
<evidence type="ECO:0000313" key="3">
    <source>
        <dbReference type="Proteomes" id="UP000093501"/>
    </source>
</evidence>
<dbReference type="GO" id="GO:0046872">
    <property type="term" value="F:metal ion binding"/>
    <property type="evidence" value="ECO:0007669"/>
    <property type="project" value="UniProtKB-KW"/>
</dbReference>
<accession>A0A1C0AQ17</accession>
<feature type="binding site" evidence="1">
    <location>
        <position position="7"/>
    </location>
    <ligand>
        <name>Zn(2+)</name>
        <dbReference type="ChEBI" id="CHEBI:29105"/>
    </ligand>
</feature>
<dbReference type="InterPro" id="IPR011257">
    <property type="entry name" value="DNA_glycosylase"/>
</dbReference>